<dbReference type="InterPro" id="IPR057428">
    <property type="entry name" value="EFHB_EF-hand_C"/>
</dbReference>
<dbReference type="Pfam" id="PF13499">
    <property type="entry name" value="EF-hand_7"/>
    <property type="match status" value="1"/>
</dbReference>
<dbReference type="Proteomes" id="UP000261540">
    <property type="component" value="Unplaced"/>
</dbReference>
<dbReference type="PROSITE" id="PS50222">
    <property type="entry name" value="EF_HAND_2"/>
    <property type="match status" value="1"/>
</dbReference>
<evidence type="ECO:0000256" key="2">
    <source>
        <dbReference type="ARBA" id="ARBA00022490"/>
    </source>
</evidence>
<dbReference type="PROSITE" id="PS00018">
    <property type="entry name" value="EF_HAND_1"/>
    <property type="match status" value="1"/>
</dbReference>
<dbReference type="InterPro" id="IPR002048">
    <property type="entry name" value="EF_hand_dom"/>
</dbReference>
<keyword evidence="9" id="KW-0966">Cell projection</keyword>
<protein>
    <submittedName>
        <fullName evidence="12">EF-hand domain family, member B</fullName>
    </submittedName>
</protein>
<reference evidence="12" key="2">
    <citation type="submission" date="2025-09" db="UniProtKB">
        <authorList>
            <consortium name="Ensembl"/>
        </authorList>
    </citation>
    <scope>IDENTIFICATION</scope>
</reference>
<keyword evidence="8" id="KW-0206">Cytoskeleton</keyword>
<evidence type="ECO:0000256" key="3">
    <source>
        <dbReference type="ARBA" id="ARBA00022723"/>
    </source>
</evidence>
<feature type="compositionally biased region" description="Polar residues" evidence="10">
    <location>
        <begin position="90"/>
        <end position="99"/>
    </location>
</feature>
<evidence type="ECO:0000256" key="5">
    <source>
        <dbReference type="ARBA" id="ARBA00022837"/>
    </source>
</evidence>
<evidence type="ECO:0000256" key="4">
    <source>
        <dbReference type="ARBA" id="ARBA00022737"/>
    </source>
</evidence>
<feature type="compositionally biased region" description="Basic and acidic residues" evidence="10">
    <location>
        <begin position="358"/>
        <end position="373"/>
    </location>
</feature>
<keyword evidence="4" id="KW-0677">Repeat</keyword>
<keyword evidence="7" id="KW-0969">Cilium</keyword>
<proteinExistence type="predicted"/>
<evidence type="ECO:0000313" key="12">
    <source>
        <dbReference type="Ensembl" id="ENSPKIP00000028738.1"/>
    </source>
</evidence>
<evidence type="ECO:0000256" key="8">
    <source>
        <dbReference type="ARBA" id="ARBA00023212"/>
    </source>
</evidence>
<evidence type="ECO:0000259" key="11">
    <source>
        <dbReference type="PROSITE" id="PS50222"/>
    </source>
</evidence>
<keyword evidence="5" id="KW-0106">Calcium</keyword>
<feature type="domain" description="EF-hand" evidence="11">
    <location>
        <begin position="273"/>
        <end position="308"/>
    </location>
</feature>
<name>A0A3B3SE81_9TELE</name>
<dbReference type="CDD" id="cd00051">
    <property type="entry name" value="EFh"/>
    <property type="match status" value="1"/>
</dbReference>
<evidence type="ECO:0000256" key="1">
    <source>
        <dbReference type="ARBA" id="ARBA00004611"/>
    </source>
</evidence>
<evidence type="ECO:0000256" key="7">
    <source>
        <dbReference type="ARBA" id="ARBA00023069"/>
    </source>
</evidence>
<feature type="region of interest" description="Disordered" evidence="10">
    <location>
        <begin position="351"/>
        <end position="437"/>
    </location>
</feature>
<dbReference type="GeneTree" id="ENSGT00530000063528"/>
<keyword evidence="2" id="KW-0963">Cytoplasm</keyword>
<dbReference type="PANTHER" id="PTHR12086">
    <property type="entry name" value="EF-HAND DOMAIN C-TERMINAL CONTAINING PROTEIN"/>
    <property type="match status" value="1"/>
</dbReference>
<organism evidence="12 13">
    <name type="scientific">Paramormyrops kingsleyae</name>
    <dbReference type="NCBI Taxonomy" id="1676925"/>
    <lineage>
        <taxon>Eukaryota</taxon>
        <taxon>Metazoa</taxon>
        <taxon>Chordata</taxon>
        <taxon>Craniata</taxon>
        <taxon>Vertebrata</taxon>
        <taxon>Euteleostomi</taxon>
        <taxon>Actinopterygii</taxon>
        <taxon>Neopterygii</taxon>
        <taxon>Teleostei</taxon>
        <taxon>Osteoglossocephala</taxon>
        <taxon>Osteoglossomorpha</taxon>
        <taxon>Osteoglossiformes</taxon>
        <taxon>Mormyridae</taxon>
        <taxon>Paramormyrops</taxon>
    </lineage>
</organism>
<keyword evidence="13" id="KW-1185">Reference proteome</keyword>
<feature type="compositionally biased region" description="Basic and acidic residues" evidence="10">
    <location>
        <begin position="385"/>
        <end position="394"/>
    </location>
</feature>
<dbReference type="STRING" id="1676925.ENSPKIP00000028738"/>
<dbReference type="GO" id="GO:0005509">
    <property type="term" value="F:calcium ion binding"/>
    <property type="evidence" value="ECO:0007669"/>
    <property type="project" value="InterPro"/>
</dbReference>
<dbReference type="PANTHER" id="PTHR12086:SF12">
    <property type="entry name" value="EF-HAND DOMAIN-CONTAINING FAMILY MEMBER B"/>
    <property type="match status" value="1"/>
</dbReference>
<dbReference type="Gene3D" id="1.10.238.10">
    <property type="entry name" value="EF-hand"/>
    <property type="match status" value="1"/>
</dbReference>
<comment type="subcellular location">
    <subcellularLocation>
        <location evidence="1">Cytoplasm</location>
        <location evidence="1">Cytoskeleton</location>
        <location evidence="1">Flagellum axoneme</location>
    </subcellularLocation>
</comment>
<accession>A0A3B3SE81</accession>
<dbReference type="Ensembl" id="ENSPKIT00000009525.1">
    <property type="protein sequence ID" value="ENSPKIP00000028738.1"/>
    <property type="gene ID" value="ENSPKIG00000010264.1"/>
</dbReference>
<evidence type="ECO:0000256" key="6">
    <source>
        <dbReference type="ARBA" id="ARBA00022846"/>
    </source>
</evidence>
<reference evidence="12" key="1">
    <citation type="submission" date="2025-08" db="UniProtKB">
        <authorList>
            <consortium name="Ensembl"/>
        </authorList>
    </citation>
    <scope>IDENTIFICATION</scope>
</reference>
<dbReference type="AlphaFoldDB" id="A0A3B3SE81"/>
<evidence type="ECO:0000313" key="13">
    <source>
        <dbReference type="Proteomes" id="UP000261540"/>
    </source>
</evidence>
<evidence type="ECO:0000256" key="10">
    <source>
        <dbReference type="SAM" id="MobiDB-lite"/>
    </source>
</evidence>
<dbReference type="InterPro" id="IPR040193">
    <property type="entry name" value="EFHC1/EFHC2/EFHB"/>
</dbReference>
<evidence type="ECO:0000256" key="9">
    <source>
        <dbReference type="ARBA" id="ARBA00023273"/>
    </source>
</evidence>
<keyword evidence="6" id="KW-0282">Flagellum</keyword>
<dbReference type="InterPro" id="IPR018247">
    <property type="entry name" value="EF_Hand_1_Ca_BS"/>
</dbReference>
<feature type="region of interest" description="Disordered" evidence="10">
    <location>
        <begin position="75"/>
        <end position="99"/>
    </location>
</feature>
<sequence length="564" mass="62589">QPATPPAIKKFLNTTRPEVGATRVFYGKAGDPDIASALRHGVRTKASVNGGLVINPKPKTVCQHRLQQLQEASYFSNSSAPLGRSHDQRSTLPQGLDPSTTAFGVKSTQSVKAAVIINPLKTPEQVKKESEEGHQLYIRSHHAYSVGERISRNYNWSHVRGDCRFGLSTPHYNDGRRVAKSLCWLQHEGKLISVRYDDFRKRTQPQTRKVHDPIAETLIVPENHTFGILSSSDKFGVGDILYQGLPEGGLRGTNKRRSLVIAVRQHLKRDRFHSFTPLLQAFKHFDKNGEGFINKGDLQDACGMFNLDLSSPALDALMEICGKNEGGQIDFLEFFNLLNWRDNLAVKESEEQILTGEQPRRTAHADSHSDRPQRARTAAASGAWTRHEDLEQTHVDGTLRTPGVRTRTAPSRPAQNRAQPAGPEPCPAGRPRTVPSRSMASSSMMHAVVGGPICDNARTYGVPTVRTDLAAPRLKRVGDRTNYGDASTAHELLHPTIYSQKGIPEEVLFTPRTKDEISQIFRNLGVDISEAVFEEAWKLASMTHPGGKVCVEVFRNVLKEIQAY</sequence>
<keyword evidence="3" id="KW-0479">Metal-binding</keyword>
<dbReference type="Pfam" id="PF25325">
    <property type="entry name" value="EF-hand_EFHB_C"/>
    <property type="match status" value="1"/>
</dbReference>
<dbReference type="SUPFAM" id="SSF47473">
    <property type="entry name" value="EF-hand"/>
    <property type="match status" value="1"/>
</dbReference>
<dbReference type="InterPro" id="IPR011992">
    <property type="entry name" value="EF-hand-dom_pair"/>
</dbReference>